<dbReference type="Proteomes" id="UP000215377">
    <property type="component" value="Unassembled WGS sequence"/>
</dbReference>
<reference evidence="1 2" key="1">
    <citation type="submission" date="2013-04" db="EMBL/GenBank/DDBJ databases">
        <title>Oceanicola sp. 22II1-22F33 Genome Sequencing.</title>
        <authorList>
            <person name="Lai Q."/>
            <person name="Li G."/>
            <person name="Shao Z."/>
        </authorList>
    </citation>
    <scope>NUCLEOTIDE SEQUENCE [LARGE SCALE GENOMIC DNA]</scope>
    <source>
        <strain evidence="1 2">22II1-22F33</strain>
    </source>
</reference>
<dbReference type="PANTHER" id="PTHR33973">
    <property type="entry name" value="OS07G0153300 PROTEIN"/>
    <property type="match status" value="1"/>
</dbReference>
<sequence>MRTVDHIAGQTFHGRKGSVKNAFRYGVDYLLLDAEAEVAAPRGFSRNRGWVLAVHDSDHGGAPGEGRGAAWVREVMESHQLPQPARIELLTQPRVLGHVFNPVSFWLCRDGDDALVAVIAEVTNTFGERHSYLCHKPDLLPIGPSDRLRATKIFYVSPFQPIEGGYEFRFDIRPERIGIWIDYSQGEGGLIATLTGHRRALTHGAILRMALRRPFGSRRVLGLIFWQALKLRLKSVRYRVRPAPPEAEVTRG</sequence>
<dbReference type="InterPro" id="IPR010775">
    <property type="entry name" value="DUF1365"/>
</dbReference>
<dbReference type="Pfam" id="PF07103">
    <property type="entry name" value="DUF1365"/>
    <property type="match status" value="1"/>
</dbReference>
<evidence type="ECO:0000313" key="2">
    <source>
        <dbReference type="Proteomes" id="UP000215377"/>
    </source>
</evidence>
<organism evidence="1 2">
    <name type="scientific">Marinibacterium profundimaris</name>
    <dbReference type="NCBI Taxonomy" id="1679460"/>
    <lineage>
        <taxon>Bacteria</taxon>
        <taxon>Pseudomonadati</taxon>
        <taxon>Pseudomonadota</taxon>
        <taxon>Alphaproteobacteria</taxon>
        <taxon>Rhodobacterales</taxon>
        <taxon>Paracoccaceae</taxon>
        <taxon>Marinibacterium</taxon>
    </lineage>
</organism>
<dbReference type="AlphaFoldDB" id="A0A225NQL9"/>
<dbReference type="OrthoDB" id="9778801at2"/>
<proteinExistence type="predicted"/>
<comment type="caution">
    <text evidence="1">The sequence shown here is derived from an EMBL/GenBank/DDBJ whole genome shotgun (WGS) entry which is preliminary data.</text>
</comment>
<keyword evidence="2" id="KW-1185">Reference proteome</keyword>
<gene>
    <name evidence="1" type="ORF">ATO3_08020</name>
</gene>
<dbReference type="PANTHER" id="PTHR33973:SF4">
    <property type="entry name" value="OS07G0153300 PROTEIN"/>
    <property type="match status" value="1"/>
</dbReference>
<dbReference type="EMBL" id="AQQR01000002">
    <property type="protein sequence ID" value="OWU76090.1"/>
    <property type="molecule type" value="Genomic_DNA"/>
</dbReference>
<accession>A0A225NQL9</accession>
<name>A0A225NQL9_9RHOB</name>
<protein>
    <submittedName>
        <fullName evidence="1">Cyclopropane-fatty-acyl-phospholipid synthase</fullName>
    </submittedName>
</protein>
<evidence type="ECO:0000313" key="1">
    <source>
        <dbReference type="EMBL" id="OWU76090.1"/>
    </source>
</evidence>
<dbReference type="RefSeq" id="WP_088649299.1">
    <property type="nucleotide sequence ID" value="NZ_AQQR01000002.1"/>
</dbReference>